<dbReference type="EMBL" id="CP155571">
    <property type="protein sequence ID" value="XFO73315.1"/>
    <property type="molecule type" value="Genomic_DNA"/>
</dbReference>
<evidence type="ECO:0000313" key="3">
    <source>
        <dbReference type="EMBL" id="XFO73315.1"/>
    </source>
</evidence>
<gene>
    <name evidence="3" type="ORF">SPACI_034010</name>
</gene>
<accession>A0ABZ3J5H6</accession>
<dbReference type="Pfam" id="PF12770">
    <property type="entry name" value="CHAT"/>
    <property type="match status" value="1"/>
</dbReference>
<organism evidence="3 4">
    <name type="scientific">Sporomusa acidovorans (strain ATCC 49682 / DSM 3132 / Mol)</name>
    <dbReference type="NCBI Taxonomy" id="1123286"/>
    <lineage>
        <taxon>Bacteria</taxon>
        <taxon>Bacillati</taxon>
        <taxon>Bacillota</taxon>
        <taxon>Negativicutes</taxon>
        <taxon>Selenomonadales</taxon>
        <taxon>Sporomusaceae</taxon>
        <taxon>Sporomusa</taxon>
    </lineage>
</organism>
<feature type="coiled-coil region" evidence="1">
    <location>
        <begin position="68"/>
        <end position="109"/>
    </location>
</feature>
<proteinExistence type="predicted"/>
<evidence type="ECO:0000256" key="1">
    <source>
        <dbReference type="SAM" id="Coils"/>
    </source>
</evidence>
<keyword evidence="4" id="KW-1185">Reference proteome</keyword>
<sequence>MVSTNDLRASLLRKQAELTRLKIDKTQALQQIADHNQVFSRTASAGLSLKAAAGASAGPAVETAKSQIKRGAQKAIDLMATIAELEQEVAELEQRLAAADQLAQTKKARKQPQRAKPIAQKAAEQVTVLFLAANALKDAPLELDAEARDIQENIRKSARRDAINFVTRWATQPLDILQAINETNPQLVHFSGHGSENDELVLQGDDGKPKMVRLAAIVQVMLSASDTIRLVFFNVCFSNEEAEAVVKYVEAAVGMNTAVSDEAARVFAAQFYSALGFGKSLQTAFEQAKAALMLNGIPEENTPKLYVKAGLDPARLVFVKE</sequence>
<dbReference type="RefSeq" id="WP_093796410.1">
    <property type="nucleotide sequence ID" value="NZ_CP155571.1"/>
</dbReference>
<dbReference type="InterPro" id="IPR024983">
    <property type="entry name" value="CHAT_dom"/>
</dbReference>
<evidence type="ECO:0000313" key="4">
    <source>
        <dbReference type="Proteomes" id="UP000216052"/>
    </source>
</evidence>
<dbReference type="Proteomes" id="UP000216052">
    <property type="component" value="Chromosome"/>
</dbReference>
<reference evidence="3" key="1">
    <citation type="submission" date="2024-05" db="EMBL/GenBank/DDBJ databases">
        <title>Isolation and characterization of Sporomusa carbonis sp. nov., a carboxydotrophic hydrogenogen in the genus of Sporomusa isolated from a charcoal burning pile.</title>
        <authorList>
            <person name="Boeer T."/>
            <person name="Rosenbaum F."/>
            <person name="Eysell L."/>
            <person name="Mueller V."/>
            <person name="Daniel R."/>
            <person name="Poehlein A."/>
        </authorList>
    </citation>
    <scope>NUCLEOTIDE SEQUENCE [LARGE SCALE GENOMIC DNA]</scope>
    <source>
        <strain evidence="3">DSM 3132</strain>
    </source>
</reference>
<keyword evidence="1" id="KW-0175">Coiled coil</keyword>
<name>A0ABZ3J5H6_SPOA4</name>
<feature type="domain" description="CHAT" evidence="2">
    <location>
        <begin position="98"/>
        <end position="295"/>
    </location>
</feature>
<evidence type="ECO:0000259" key="2">
    <source>
        <dbReference type="Pfam" id="PF12770"/>
    </source>
</evidence>
<protein>
    <recommendedName>
        <fullName evidence="2">CHAT domain-containing protein</fullName>
    </recommendedName>
</protein>